<keyword evidence="1" id="KW-0812">Transmembrane</keyword>
<dbReference type="AlphaFoldDB" id="A0A0E9TTG3"/>
<proteinExistence type="predicted"/>
<evidence type="ECO:0000256" key="1">
    <source>
        <dbReference type="SAM" id="Phobius"/>
    </source>
</evidence>
<keyword evidence="1" id="KW-0472">Membrane</keyword>
<dbReference type="EMBL" id="GBXM01052362">
    <property type="protein sequence ID" value="JAH56215.1"/>
    <property type="molecule type" value="Transcribed_RNA"/>
</dbReference>
<protein>
    <submittedName>
        <fullName evidence="2">Uncharacterized protein</fullName>
    </submittedName>
</protein>
<accession>A0A0E9TTG3</accession>
<reference evidence="2" key="2">
    <citation type="journal article" date="2015" name="Fish Shellfish Immunol.">
        <title>Early steps in the European eel (Anguilla anguilla)-Vibrio vulnificus interaction in the gills: Role of the RtxA13 toxin.</title>
        <authorList>
            <person name="Callol A."/>
            <person name="Pajuelo D."/>
            <person name="Ebbesson L."/>
            <person name="Teles M."/>
            <person name="MacKenzie S."/>
            <person name="Amaro C."/>
        </authorList>
    </citation>
    <scope>NUCLEOTIDE SEQUENCE</scope>
</reference>
<sequence length="47" mass="5455">MVFRVYSYRIVLGQLICIYLVKILLVSVHRYIISMAYTVSYAIIVAV</sequence>
<keyword evidence="1" id="KW-1133">Transmembrane helix</keyword>
<organism evidence="2">
    <name type="scientific">Anguilla anguilla</name>
    <name type="common">European freshwater eel</name>
    <name type="synonym">Muraena anguilla</name>
    <dbReference type="NCBI Taxonomy" id="7936"/>
    <lineage>
        <taxon>Eukaryota</taxon>
        <taxon>Metazoa</taxon>
        <taxon>Chordata</taxon>
        <taxon>Craniata</taxon>
        <taxon>Vertebrata</taxon>
        <taxon>Euteleostomi</taxon>
        <taxon>Actinopterygii</taxon>
        <taxon>Neopterygii</taxon>
        <taxon>Teleostei</taxon>
        <taxon>Anguilliformes</taxon>
        <taxon>Anguillidae</taxon>
        <taxon>Anguilla</taxon>
    </lineage>
</organism>
<feature type="transmembrane region" description="Helical" evidence="1">
    <location>
        <begin position="6"/>
        <end position="25"/>
    </location>
</feature>
<evidence type="ECO:0000313" key="2">
    <source>
        <dbReference type="EMBL" id="JAH56215.1"/>
    </source>
</evidence>
<reference evidence="2" key="1">
    <citation type="submission" date="2014-11" db="EMBL/GenBank/DDBJ databases">
        <authorList>
            <person name="Amaro Gonzalez C."/>
        </authorList>
    </citation>
    <scope>NUCLEOTIDE SEQUENCE</scope>
</reference>
<name>A0A0E9TTG3_ANGAN</name>